<dbReference type="EC" id="3.1.26.5" evidence="7"/>
<comment type="function">
    <text evidence="1 7">RNaseP catalyzes the removal of the 5'-leader sequence from pre-tRNA to produce the mature 5'-terminus. It can also cleave other RNA substrates such as 4.5S RNA. The protein component plays an auxiliary but essential role in vivo by binding to the 5'-leader sequence and broadening the substrate specificity of the ribozyme.</text>
</comment>
<dbReference type="InterPro" id="IPR014721">
    <property type="entry name" value="Ribsml_uS5_D2-typ_fold_subgr"/>
</dbReference>
<sequence length="148" mass="17626">MPLKNRFTFEKAERLTHKILIGKLFSEGNGFICYPFRIVWKEADLHSTYPAQVAITVAKRNFKRAVTRNLLKRRIREIYRLHKTSFYDELRRRDIQIAFMVVYLPKTILKSNEMESKLIKAIQRIPLEHDKLSKKLKKDDALHHDSSD</sequence>
<reference evidence="8 9" key="1">
    <citation type="submission" date="2018-11" db="EMBL/GenBank/DDBJ databases">
        <title>Parancylomarina longa gen. nov., sp. nov., isolated from sediments of southern Okinawa.</title>
        <authorList>
            <person name="Fu T."/>
        </authorList>
    </citation>
    <scope>NUCLEOTIDE SEQUENCE [LARGE SCALE GENOMIC DNA]</scope>
    <source>
        <strain evidence="8 9">T3-2 S1-C</strain>
    </source>
</reference>
<dbReference type="OrthoDB" id="1524972at2"/>
<proteinExistence type="inferred from homology"/>
<dbReference type="AlphaFoldDB" id="A0A434AWQ2"/>
<dbReference type="Pfam" id="PF00825">
    <property type="entry name" value="Ribonuclease_P"/>
    <property type="match status" value="1"/>
</dbReference>
<name>A0A434AWQ2_9BACT</name>
<evidence type="ECO:0000256" key="6">
    <source>
        <dbReference type="ARBA" id="ARBA00022884"/>
    </source>
</evidence>
<gene>
    <name evidence="7" type="primary">rnpA</name>
    <name evidence="8" type="ORF">DLK05_06715</name>
</gene>
<organism evidence="8 9">
    <name type="scientific">Ancylomarina longa</name>
    <dbReference type="NCBI Taxonomy" id="2487017"/>
    <lineage>
        <taxon>Bacteria</taxon>
        <taxon>Pseudomonadati</taxon>
        <taxon>Bacteroidota</taxon>
        <taxon>Bacteroidia</taxon>
        <taxon>Marinilabiliales</taxon>
        <taxon>Marinifilaceae</taxon>
        <taxon>Ancylomarina</taxon>
    </lineage>
</organism>
<dbReference type="RefSeq" id="WP_127343218.1">
    <property type="nucleotide sequence ID" value="NZ_RJJX01000006.1"/>
</dbReference>
<protein>
    <recommendedName>
        <fullName evidence="7">Ribonuclease P protein component</fullName>
        <shortName evidence="7">RNase P protein</shortName>
        <shortName evidence="7">RNaseP protein</shortName>
        <ecNumber evidence="7">3.1.26.5</ecNumber>
    </recommendedName>
    <alternativeName>
        <fullName evidence="7">Protein C5</fullName>
    </alternativeName>
</protein>
<evidence type="ECO:0000313" key="9">
    <source>
        <dbReference type="Proteomes" id="UP000282985"/>
    </source>
</evidence>
<accession>A0A434AWQ2</accession>
<keyword evidence="6 7" id="KW-0694">RNA-binding</keyword>
<dbReference type="PANTHER" id="PTHR33992">
    <property type="entry name" value="RIBONUCLEASE P PROTEIN COMPONENT"/>
    <property type="match status" value="1"/>
</dbReference>
<dbReference type="HAMAP" id="MF_00227">
    <property type="entry name" value="RNase_P"/>
    <property type="match status" value="1"/>
</dbReference>
<evidence type="ECO:0000313" key="8">
    <source>
        <dbReference type="EMBL" id="RUT78818.1"/>
    </source>
</evidence>
<dbReference type="EMBL" id="RJJX01000006">
    <property type="protein sequence ID" value="RUT78818.1"/>
    <property type="molecule type" value="Genomic_DNA"/>
</dbReference>
<dbReference type="InterPro" id="IPR020568">
    <property type="entry name" value="Ribosomal_Su5_D2-typ_SF"/>
</dbReference>
<keyword evidence="2 7" id="KW-0819">tRNA processing</keyword>
<dbReference type="GO" id="GO:0030677">
    <property type="term" value="C:ribonuclease P complex"/>
    <property type="evidence" value="ECO:0007669"/>
    <property type="project" value="TreeGrafter"/>
</dbReference>
<comment type="caution">
    <text evidence="8">The sequence shown here is derived from an EMBL/GenBank/DDBJ whole genome shotgun (WGS) entry which is preliminary data.</text>
</comment>
<dbReference type="PANTHER" id="PTHR33992:SF1">
    <property type="entry name" value="RIBONUCLEASE P PROTEIN COMPONENT"/>
    <property type="match status" value="1"/>
</dbReference>
<evidence type="ECO:0000256" key="3">
    <source>
        <dbReference type="ARBA" id="ARBA00022722"/>
    </source>
</evidence>
<evidence type="ECO:0000256" key="4">
    <source>
        <dbReference type="ARBA" id="ARBA00022759"/>
    </source>
</evidence>
<dbReference type="InterPro" id="IPR020539">
    <property type="entry name" value="RNase_P_CS"/>
</dbReference>
<dbReference type="Gene3D" id="3.30.230.10">
    <property type="match status" value="1"/>
</dbReference>
<dbReference type="Proteomes" id="UP000282985">
    <property type="component" value="Unassembled WGS sequence"/>
</dbReference>
<dbReference type="GO" id="GO:0004526">
    <property type="term" value="F:ribonuclease P activity"/>
    <property type="evidence" value="ECO:0007669"/>
    <property type="project" value="UniProtKB-UniRule"/>
</dbReference>
<dbReference type="PROSITE" id="PS00648">
    <property type="entry name" value="RIBONUCLEASE_P"/>
    <property type="match status" value="1"/>
</dbReference>
<dbReference type="GO" id="GO:0042781">
    <property type="term" value="F:3'-tRNA processing endoribonuclease activity"/>
    <property type="evidence" value="ECO:0007669"/>
    <property type="project" value="TreeGrafter"/>
</dbReference>
<dbReference type="GO" id="GO:0000049">
    <property type="term" value="F:tRNA binding"/>
    <property type="evidence" value="ECO:0007669"/>
    <property type="project" value="UniProtKB-UniRule"/>
</dbReference>
<comment type="catalytic activity">
    <reaction evidence="7">
        <text>Endonucleolytic cleavage of RNA, removing 5'-extranucleotides from tRNA precursor.</text>
        <dbReference type="EC" id="3.1.26.5"/>
    </reaction>
</comment>
<dbReference type="InterPro" id="IPR000100">
    <property type="entry name" value="RNase_P"/>
</dbReference>
<dbReference type="GO" id="GO:0001682">
    <property type="term" value="P:tRNA 5'-leader removal"/>
    <property type="evidence" value="ECO:0007669"/>
    <property type="project" value="UniProtKB-UniRule"/>
</dbReference>
<evidence type="ECO:0000256" key="5">
    <source>
        <dbReference type="ARBA" id="ARBA00022801"/>
    </source>
</evidence>
<dbReference type="SUPFAM" id="SSF54211">
    <property type="entry name" value="Ribosomal protein S5 domain 2-like"/>
    <property type="match status" value="1"/>
</dbReference>
<evidence type="ECO:0000256" key="7">
    <source>
        <dbReference type="HAMAP-Rule" id="MF_00227"/>
    </source>
</evidence>
<evidence type="ECO:0000256" key="2">
    <source>
        <dbReference type="ARBA" id="ARBA00022694"/>
    </source>
</evidence>
<comment type="subunit">
    <text evidence="7">Consists of a catalytic RNA component (M1 or rnpB) and a protein subunit.</text>
</comment>
<keyword evidence="5 7" id="KW-0378">Hydrolase</keyword>
<keyword evidence="9" id="KW-1185">Reference proteome</keyword>
<comment type="similarity">
    <text evidence="7">Belongs to the RnpA family.</text>
</comment>
<keyword evidence="3 7" id="KW-0540">Nuclease</keyword>
<evidence type="ECO:0000256" key="1">
    <source>
        <dbReference type="ARBA" id="ARBA00002663"/>
    </source>
</evidence>
<keyword evidence="4 7" id="KW-0255">Endonuclease</keyword>